<evidence type="ECO:0000256" key="1">
    <source>
        <dbReference type="SAM" id="MobiDB-lite"/>
    </source>
</evidence>
<proteinExistence type="predicted"/>
<dbReference type="EMBL" id="JEMB01002049">
    <property type="protein sequence ID" value="KYF83778.1"/>
    <property type="molecule type" value="Genomic_DNA"/>
</dbReference>
<dbReference type="PROSITE" id="PS51257">
    <property type="entry name" value="PROKAR_LIPOPROTEIN"/>
    <property type="match status" value="1"/>
</dbReference>
<accession>A0A150RVG9</accession>
<dbReference type="AlphaFoldDB" id="A0A150RVG9"/>
<protein>
    <submittedName>
        <fullName evidence="2">Uncharacterized protein</fullName>
    </submittedName>
</protein>
<dbReference type="Proteomes" id="UP000075635">
    <property type="component" value="Unassembled WGS sequence"/>
</dbReference>
<evidence type="ECO:0000313" key="2">
    <source>
        <dbReference type="EMBL" id="KYF83778.1"/>
    </source>
</evidence>
<sequence length="196" mass="19971">MLGKALLLGAIGLLAACGPDEPDNEPDGSGGSGGSDSAPTAEQQCMDFCDRLNANDCDTPAADCAAGCRDRLQRVGAECEDLAGALFTCMLPFAASCPDEPPSVCEGVQKEVESCIELHGCGGEVCSGGGGLEGKMCGCELTCEGKRYETQCETPAEGAPTCACIVDGVEVGTCAGESADLCNVKQSCCQEYFDIP</sequence>
<feature type="region of interest" description="Disordered" evidence="1">
    <location>
        <begin position="19"/>
        <end position="39"/>
    </location>
</feature>
<gene>
    <name evidence="2" type="ORF">BE17_35000</name>
</gene>
<comment type="caution">
    <text evidence="2">The sequence shown here is derived from an EMBL/GenBank/DDBJ whole genome shotgun (WGS) entry which is preliminary data.</text>
</comment>
<reference evidence="2 3" key="1">
    <citation type="submission" date="2014-02" db="EMBL/GenBank/DDBJ databases">
        <title>The small core and large imbalanced accessory genome model reveals a collaborative survival strategy of Sorangium cellulosum strains in nature.</title>
        <authorList>
            <person name="Han K."/>
            <person name="Peng R."/>
            <person name="Blom J."/>
            <person name="Li Y.-Z."/>
        </authorList>
    </citation>
    <scope>NUCLEOTIDE SEQUENCE [LARGE SCALE GENOMIC DNA]</scope>
    <source>
        <strain evidence="2 3">So0011-07</strain>
    </source>
</reference>
<evidence type="ECO:0000313" key="3">
    <source>
        <dbReference type="Proteomes" id="UP000075635"/>
    </source>
</evidence>
<organism evidence="2 3">
    <name type="scientific">Sorangium cellulosum</name>
    <name type="common">Polyangium cellulosum</name>
    <dbReference type="NCBI Taxonomy" id="56"/>
    <lineage>
        <taxon>Bacteria</taxon>
        <taxon>Pseudomonadati</taxon>
        <taxon>Myxococcota</taxon>
        <taxon>Polyangia</taxon>
        <taxon>Polyangiales</taxon>
        <taxon>Polyangiaceae</taxon>
        <taxon>Sorangium</taxon>
    </lineage>
</organism>
<name>A0A150RVG9_SORCE</name>